<dbReference type="EMBL" id="VJOY01000004">
    <property type="protein sequence ID" value="TRX75392.1"/>
    <property type="molecule type" value="Genomic_DNA"/>
</dbReference>
<dbReference type="Gene3D" id="2.40.110.10">
    <property type="entry name" value="Butyryl-CoA Dehydrogenase, subunit A, domain 2"/>
    <property type="match status" value="1"/>
</dbReference>
<name>A0A553H0X0_9PSED</name>
<comment type="caution">
    <text evidence="1">The sequence shown here is derived from an EMBL/GenBank/DDBJ whole genome shotgun (WGS) entry which is preliminary data.</text>
</comment>
<dbReference type="GO" id="GO:0016627">
    <property type="term" value="F:oxidoreductase activity, acting on the CH-CH group of donors"/>
    <property type="evidence" value="ECO:0007669"/>
    <property type="project" value="InterPro"/>
</dbReference>
<gene>
    <name evidence="1" type="ORF">FM069_06535</name>
</gene>
<dbReference type="Proteomes" id="UP000315235">
    <property type="component" value="Unassembled WGS sequence"/>
</dbReference>
<dbReference type="SUPFAM" id="SSF56645">
    <property type="entry name" value="Acyl-CoA dehydrogenase NM domain-like"/>
    <property type="match status" value="1"/>
</dbReference>
<accession>A0A553H0X0</accession>
<dbReference type="AlphaFoldDB" id="A0A553H0X0"/>
<keyword evidence="2" id="KW-1185">Reference proteome</keyword>
<dbReference type="RefSeq" id="WP_143487484.1">
    <property type="nucleotide sequence ID" value="NZ_VJOY01000004.1"/>
</dbReference>
<reference evidence="1 2" key="1">
    <citation type="submission" date="2019-07" db="EMBL/GenBank/DDBJ databases">
        <title>Pseudomonas mangiferae sp. nov., isolated from bark of mango tree in Thailand.</title>
        <authorList>
            <person name="Srisuk N."/>
            <person name="Anurat P."/>
        </authorList>
    </citation>
    <scope>NUCLEOTIDE SEQUENCE [LARGE SCALE GENOMIC DNA]</scope>
    <source>
        <strain evidence="1 2">DMKU_BBB3-04</strain>
    </source>
</reference>
<organism evidence="1 2">
    <name type="scientific">Pseudomonas mangiferae</name>
    <dbReference type="NCBI Taxonomy" id="2593654"/>
    <lineage>
        <taxon>Bacteria</taxon>
        <taxon>Pseudomonadati</taxon>
        <taxon>Pseudomonadota</taxon>
        <taxon>Gammaproteobacteria</taxon>
        <taxon>Pseudomonadales</taxon>
        <taxon>Pseudomonadaceae</taxon>
        <taxon>Pseudomonas</taxon>
    </lineage>
</organism>
<evidence type="ECO:0000313" key="1">
    <source>
        <dbReference type="EMBL" id="TRX75392.1"/>
    </source>
</evidence>
<proteinExistence type="predicted"/>
<dbReference type="InterPro" id="IPR046373">
    <property type="entry name" value="Acyl-CoA_Oxase/DH_mid-dom_sf"/>
</dbReference>
<dbReference type="InterPro" id="IPR009100">
    <property type="entry name" value="AcylCoA_DH/oxidase_NM_dom_sf"/>
</dbReference>
<sequence>MPWHTLLGPLQRLEPAALDDWYAALLARADEPPQPLALAILGGRLAATPGLAFFAGYQGALRALWPSAPASPGAFCITENRSLRPADLGTRLDHLSLVGRKDFVSAAGAADWLLVAAREEADGEAPRLALRVVGNGDPGVRLEPLPALPLVPDVGRARLHLDGAPCERLPGDGWADYARPFRTLEDLHVLAALSAWLYGIGLDQAWPEALRLRLAGLLAGCAEVARQCPSAAAGHWLLAGLFAQFEALHEPLEAALAGTPGPWSALWQRDRGILGLAGSARARRLDKARTALGLG</sequence>
<protein>
    <submittedName>
        <fullName evidence="1">Acyl-CoA dehydrogenase</fullName>
    </submittedName>
</protein>
<dbReference type="OrthoDB" id="4568976at2"/>
<evidence type="ECO:0000313" key="2">
    <source>
        <dbReference type="Proteomes" id="UP000315235"/>
    </source>
</evidence>